<keyword evidence="4" id="KW-1185">Reference proteome</keyword>
<evidence type="ECO:0000256" key="2">
    <source>
        <dbReference type="SAM" id="SignalP"/>
    </source>
</evidence>
<evidence type="ECO:0000256" key="1">
    <source>
        <dbReference type="SAM" id="MobiDB-lite"/>
    </source>
</evidence>
<evidence type="ECO:0000313" key="4">
    <source>
        <dbReference type="Proteomes" id="UP001596292"/>
    </source>
</evidence>
<gene>
    <name evidence="3" type="ORF">ACFQE0_03600</name>
</gene>
<keyword evidence="2" id="KW-0732">Signal</keyword>
<feature type="signal peptide" evidence="2">
    <location>
        <begin position="1"/>
        <end position="18"/>
    </location>
</feature>
<proteinExistence type="predicted"/>
<dbReference type="RefSeq" id="WP_378967142.1">
    <property type="nucleotide sequence ID" value="NZ_JBHSWN010000001.1"/>
</dbReference>
<reference evidence="4" key="1">
    <citation type="journal article" date="2019" name="Int. J. Syst. Evol. Microbiol.">
        <title>The Global Catalogue of Microorganisms (GCM) 10K type strain sequencing project: providing services to taxonomists for standard genome sequencing and annotation.</title>
        <authorList>
            <consortium name="The Broad Institute Genomics Platform"/>
            <consortium name="The Broad Institute Genome Sequencing Center for Infectious Disease"/>
            <person name="Wu L."/>
            <person name="Ma J."/>
        </authorList>
    </citation>
    <scope>NUCLEOTIDE SEQUENCE [LARGE SCALE GENOMIC DNA]</scope>
    <source>
        <strain evidence="4">CCUG 48316</strain>
    </source>
</reference>
<comment type="caution">
    <text evidence="3">The sequence shown here is derived from an EMBL/GenBank/DDBJ whole genome shotgun (WGS) entry which is preliminary data.</text>
</comment>
<protein>
    <submittedName>
        <fullName evidence="3">Uncharacterized protein</fullName>
    </submittedName>
</protein>
<accession>A0ABW2BGT2</accession>
<feature type="compositionally biased region" description="Basic and acidic residues" evidence="1">
    <location>
        <begin position="32"/>
        <end position="51"/>
    </location>
</feature>
<evidence type="ECO:0000313" key="3">
    <source>
        <dbReference type="EMBL" id="MFC6788790.1"/>
    </source>
</evidence>
<dbReference type="EMBL" id="JBHSWN010000001">
    <property type="protein sequence ID" value="MFC6788790.1"/>
    <property type="molecule type" value="Genomic_DNA"/>
</dbReference>
<name>A0ABW2BGT2_9HYPH</name>
<feature type="chain" id="PRO_5047265345" evidence="2">
    <location>
        <begin position="19"/>
        <end position="83"/>
    </location>
</feature>
<sequence length="83" mass="10071">MAGALVAASVLTAVPAFAQTIELGPRGPSIDLRSRGERERDFRREQYRRDREAERRYYRRERYRDEGYGDRYERREYRRGYGY</sequence>
<organism evidence="3 4">
    <name type="scientific">Methylobacterium komagatae</name>
    <dbReference type="NCBI Taxonomy" id="374425"/>
    <lineage>
        <taxon>Bacteria</taxon>
        <taxon>Pseudomonadati</taxon>
        <taxon>Pseudomonadota</taxon>
        <taxon>Alphaproteobacteria</taxon>
        <taxon>Hyphomicrobiales</taxon>
        <taxon>Methylobacteriaceae</taxon>
        <taxon>Methylobacterium</taxon>
    </lineage>
</organism>
<feature type="region of interest" description="Disordered" evidence="1">
    <location>
        <begin position="23"/>
        <end position="51"/>
    </location>
</feature>
<dbReference type="Proteomes" id="UP001596292">
    <property type="component" value="Unassembled WGS sequence"/>
</dbReference>